<organism evidence="1 2">
    <name type="scientific">Pararhizobium polonicum</name>
    <dbReference type="NCBI Taxonomy" id="1612624"/>
    <lineage>
        <taxon>Bacteria</taxon>
        <taxon>Pseudomonadati</taxon>
        <taxon>Pseudomonadota</taxon>
        <taxon>Alphaproteobacteria</taxon>
        <taxon>Hyphomicrobiales</taxon>
        <taxon>Rhizobiaceae</taxon>
        <taxon>Rhizobium/Agrobacterium group</taxon>
        <taxon>Pararhizobium</taxon>
    </lineage>
</organism>
<protein>
    <submittedName>
        <fullName evidence="1">Uncharacterized protein</fullName>
    </submittedName>
</protein>
<accession>A0A1C7P4B8</accession>
<evidence type="ECO:0000313" key="1">
    <source>
        <dbReference type="EMBL" id="OBZ96069.1"/>
    </source>
</evidence>
<comment type="caution">
    <text evidence="1">The sequence shown here is derived from an EMBL/GenBank/DDBJ whole genome shotgun (WGS) entry which is preliminary data.</text>
</comment>
<sequence length="88" mass="9809">MFKIRNIYLCLGILCQQVEEVLFVADIFSLPRAATGLGGHSIIICTDVKAYRFATASAAAFLSSDRAPLEIARISFCAMQEKLEFVWF</sequence>
<name>A0A1C7P4B8_9HYPH</name>
<evidence type="ECO:0000313" key="2">
    <source>
        <dbReference type="Proteomes" id="UP000093111"/>
    </source>
</evidence>
<dbReference type="Proteomes" id="UP000093111">
    <property type="component" value="Unassembled WGS sequence"/>
</dbReference>
<reference evidence="1 2" key="1">
    <citation type="journal article" date="2016" name="Syst. Appl. Microbiol.">
        <title>Pararhizobium polonicum sp. nov. isolated from tumors on stone fruit rootstocks.</title>
        <authorList>
            <person name="Pulawska J."/>
            <person name="Kuzmanovic N."/>
            <person name="Willems A."/>
            <person name="Pothier J.F."/>
        </authorList>
    </citation>
    <scope>NUCLEOTIDE SEQUENCE [LARGE SCALE GENOMIC DNA]</scope>
    <source>
        <strain evidence="1 2">F5.1</strain>
    </source>
</reference>
<dbReference type="STRING" id="1612624.ADU59_06765"/>
<keyword evidence="2" id="KW-1185">Reference proteome</keyword>
<gene>
    <name evidence="1" type="ORF">ADU59_06765</name>
</gene>
<proteinExistence type="predicted"/>
<dbReference type="EMBL" id="LGLV01000005">
    <property type="protein sequence ID" value="OBZ96069.1"/>
    <property type="molecule type" value="Genomic_DNA"/>
</dbReference>
<dbReference type="AlphaFoldDB" id="A0A1C7P4B8"/>